<dbReference type="InterPro" id="IPR037523">
    <property type="entry name" value="VOC_core"/>
</dbReference>
<evidence type="ECO:0000313" key="3">
    <source>
        <dbReference type="Proteomes" id="UP000199183"/>
    </source>
</evidence>
<protein>
    <recommendedName>
        <fullName evidence="1">VOC domain-containing protein</fullName>
    </recommendedName>
</protein>
<dbReference type="InterPro" id="IPR004360">
    <property type="entry name" value="Glyas_Fos-R_dOase_dom"/>
</dbReference>
<dbReference type="PANTHER" id="PTHR36503">
    <property type="entry name" value="BLR2520 PROTEIN"/>
    <property type="match status" value="1"/>
</dbReference>
<gene>
    <name evidence="2" type="ORF">SAMN04489806_0832</name>
</gene>
<dbReference type="InterPro" id="IPR029068">
    <property type="entry name" value="Glyas_Bleomycin-R_OHBP_Dase"/>
</dbReference>
<dbReference type="RefSeq" id="WP_091180241.1">
    <property type="nucleotide sequence ID" value="NZ_FNRY01000001.1"/>
</dbReference>
<name>A0A1H4JRI3_9MICO</name>
<sequence length="147" mass="15616">MDQSVHFITIATANLDAAREFYNRGAGWMPLLDVPGEILFYQVAPGTVLGLFDADKFAQDAGLPAPAEVSGVTLAHNVGSRAEVEHVVARLAEHGGTVLKEPQEGAFGGVFHALVADPNGAIWEIAHNPVWRVDDDGRVSFASPDDA</sequence>
<dbReference type="PROSITE" id="PS51819">
    <property type="entry name" value="VOC"/>
    <property type="match status" value="1"/>
</dbReference>
<keyword evidence="3" id="KW-1185">Reference proteome</keyword>
<dbReference type="STRING" id="640635.SAMN04489806_0832"/>
<dbReference type="AlphaFoldDB" id="A0A1H4JRI3"/>
<accession>A0A1H4JRI3</accession>
<feature type="domain" description="VOC" evidence="1">
    <location>
        <begin position="4"/>
        <end position="128"/>
    </location>
</feature>
<dbReference type="SUPFAM" id="SSF54593">
    <property type="entry name" value="Glyoxalase/Bleomycin resistance protein/Dihydroxybiphenyl dioxygenase"/>
    <property type="match status" value="1"/>
</dbReference>
<evidence type="ECO:0000259" key="1">
    <source>
        <dbReference type="PROSITE" id="PS51819"/>
    </source>
</evidence>
<dbReference type="Gene3D" id="3.10.180.10">
    <property type="entry name" value="2,3-Dihydroxybiphenyl 1,2-Dioxygenase, domain 1"/>
    <property type="match status" value="1"/>
</dbReference>
<evidence type="ECO:0000313" key="2">
    <source>
        <dbReference type="EMBL" id="SEB48944.1"/>
    </source>
</evidence>
<proteinExistence type="predicted"/>
<dbReference type="Pfam" id="PF00903">
    <property type="entry name" value="Glyoxalase"/>
    <property type="match status" value="1"/>
</dbReference>
<dbReference type="PANTHER" id="PTHR36503:SF1">
    <property type="entry name" value="BLR2520 PROTEIN"/>
    <property type="match status" value="1"/>
</dbReference>
<organism evidence="2 3">
    <name type="scientific">Paramicrobacterium humi</name>
    <dbReference type="NCBI Taxonomy" id="640635"/>
    <lineage>
        <taxon>Bacteria</taxon>
        <taxon>Bacillati</taxon>
        <taxon>Actinomycetota</taxon>
        <taxon>Actinomycetes</taxon>
        <taxon>Micrococcales</taxon>
        <taxon>Microbacteriaceae</taxon>
        <taxon>Paramicrobacterium</taxon>
    </lineage>
</organism>
<reference evidence="2 3" key="1">
    <citation type="submission" date="2016-10" db="EMBL/GenBank/DDBJ databases">
        <authorList>
            <person name="de Groot N.N."/>
        </authorList>
    </citation>
    <scope>NUCLEOTIDE SEQUENCE [LARGE SCALE GENOMIC DNA]</scope>
    <source>
        <strain evidence="2 3">DSM 21799</strain>
    </source>
</reference>
<dbReference type="Proteomes" id="UP000199183">
    <property type="component" value="Unassembled WGS sequence"/>
</dbReference>
<dbReference type="OrthoDB" id="9798430at2"/>
<dbReference type="EMBL" id="FNRY01000001">
    <property type="protein sequence ID" value="SEB48944.1"/>
    <property type="molecule type" value="Genomic_DNA"/>
</dbReference>